<feature type="region of interest" description="Disordered" evidence="1">
    <location>
        <begin position="814"/>
        <end position="846"/>
    </location>
</feature>
<reference evidence="3 4" key="1">
    <citation type="submission" date="2019-06" db="EMBL/GenBank/DDBJ databases">
        <title>Draft genome sequence of the filamentous fungus Phialemoniopsis curvata isolated from diesel fuel.</title>
        <authorList>
            <person name="Varaljay V.A."/>
            <person name="Lyon W.J."/>
            <person name="Crouch A.L."/>
            <person name="Drake C.E."/>
            <person name="Hollomon J.M."/>
            <person name="Nadeau L.J."/>
            <person name="Nunn H.S."/>
            <person name="Stevenson B.S."/>
            <person name="Bojanowski C.L."/>
            <person name="Crookes-Goodson W.J."/>
        </authorList>
    </citation>
    <scope>NUCLEOTIDE SEQUENCE [LARGE SCALE GENOMIC DNA]</scope>
    <source>
        <strain evidence="3 4">D216</strain>
    </source>
</reference>
<keyword evidence="4" id="KW-1185">Reference proteome</keyword>
<dbReference type="Pfam" id="PF00069">
    <property type="entry name" value="Pkinase"/>
    <property type="match status" value="1"/>
</dbReference>
<dbReference type="Proteomes" id="UP000319257">
    <property type="component" value="Unassembled WGS sequence"/>
</dbReference>
<feature type="domain" description="Protein kinase" evidence="2">
    <location>
        <begin position="346"/>
        <end position="694"/>
    </location>
</feature>
<dbReference type="GO" id="GO:0004674">
    <property type="term" value="F:protein serine/threonine kinase activity"/>
    <property type="evidence" value="ECO:0007669"/>
    <property type="project" value="TreeGrafter"/>
</dbReference>
<feature type="compositionally biased region" description="Basic and acidic residues" evidence="1">
    <location>
        <begin position="765"/>
        <end position="776"/>
    </location>
</feature>
<dbReference type="SUPFAM" id="SSF56112">
    <property type="entry name" value="Protein kinase-like (PK-like)"/>
    <property type="match status" value="1"/>
</dbReference>
<feature type="region of interest" description="Disordered" evidence="1">
    <location>
        <begin position="1"/>
        <end position="124"/>
    </location>
</feature>
<feature type="region of interest" description="Disordered" evidence="1">
    <location>
        <begin position="873"/>
        <end position="947"/>
    </location>
</feature>
<sequence>MEPVGTPIEDAVRPGIGTSNTRTPLPLDSSSTFNTPDIGKLSPSQAPGHPSLTAQSSSQVTVNDFGDSKELSEHRPPNNAAEDDRKFDGVLEKCDDSGSPSAIDHDPPSRDEIVSHAGGHFPDSLSRHQALKEQDLRDRSANASHPDTIREPAVHEEALEEALRAALCNCPNSKDGFVPFDALNRLITKSHVLSELSTTLPGVGRKVIEEYSQAVLARKVIPPPGPTVIPTSSPTFTTRRKIFAILVLLGKVPAIVDFIREDLYDNILPLKIIDNHKQGRPFLYYRPVKDGDLRPLEFAIPWRAADREQFEQYQWRFLAPYFDVCNEKGKNKVHHYDLPDGTVLPFMKKDQYLRGGYSDVWRVIIHPAHHNHPQQNSPSFAMKRLRDGTDFKVFKAEASNLKRFNSQGFPHLIKLYLTFRLQGHYYLLFPWADGNLLQFMKTTFPDPRIPCRTRELAIWFMGECCGAAEALRMIHTFPTSEQPSVVSAPQAKHGYHGDLKPENILFFLDHEGREDLNGLKMAVLKIGDFGLMQWHNSSSVEKVQANAVSRTYRAPEWDIGKKVVSQSHDIWALGCVLLEFCAWYLGGWEEVDQFSQRRAGGDSGDNGWDDFIREDAFFDYAKLPTSGPDDPDICVRAKQAVYEEFASLLNLSNCTDFMTKMLIFIREHLLRINSRNRADCDYICTELKKIHQECIADAAFCTERLNVGTIRVGTDLSETYALNPSAVQKDHIQRQNPLLNHTGPVNAGNVEPLNHDSESPGPSRSSREARQSISFPEKEYNIVGKLMESKHDKGENITLVVEQSGAQLLSEDHVVSPDNQDQQPRDTTIENGNNRNSHLVASQPTSPCEAIAEDELEEGMQSQKQTGEIEPQVNQAPSNANCPNAASSLNVPQGAPSHHSGASVKSGKGSRGASSITATNRSQENGSFDPGPSPAPPGDSEGPQLKRSFRSFLRRLFCFSSEV</sequence>
<feature type="compositionally biased region" description="Polar residues" evidence="1">
    <location>
        <begin position="912"/>
        <end position="925"/>
    </location>
</feature>
<organism evidence="3 4">
    <name type="scientific">Thyridium curvatum</name>
    <dbReference type="NCBI Taxonomy" id="1093900"/>
    <lineage>
        <taxon>Eukaryota</taxon>
        <taxon>Fungi</taxon>
        <taxon>Dikarya</taxon>
        <taxon>Ascomycota</taxon>
        <taxon>Pezizomycotina</taxon>
        <taxon>Sordariomycetes</taxon>
        <taxon>Sordariomycetidae</taxon>
        <taxon>Thyridiales</taxon>
        <taxon>Thyridiaceae</taxon>
        <taxon>Thyridium</taxon>
    </lineage>
</organism>
<feature type="compositionally biased region" description="Basic and acidic residues" evidence="1">
    <location>
        <begin position="103"/>
        <end position="114"/>
    </location>
</feature>
<feature type="compositionally biased region" description="Polar residues" evidence="1">
    <location>
        <begin position="52"/>
        <end position="62"/>
    </location>
</feature>
<dbReference type="PANTHER" id="PTHR24359:SF37">
    <property type="entry name" value="PROTEIN KINASE DOMAIN-CONTAINING PROTEIN"/>
    <property type="match status" value="1"/>
</dbReference>
<dbReference type="PANTHER" id="PTHR24359">
    <property type="entry name" value="SERINE/THREONINE-PROTEIN KINASE SBK1"/>
    <property type="match status" value="1"/>
</dbReference>
<dbReference type="RefSeq" id="XP_030994445.1">
    <property type="nucleotide sequence ID" value="XM_031144055.1"/>
</dbReference>
<dbReference type="GO" id="GO:0005524">
    <property type="term" value="F:ATP binding"/>
    <property type="evidence" value="ECO:0007669"/>
    <property type="project" value="InterPro"/>
</dbReference>
<proteinExistence type="predicted"/>
<dbReference type="STRING" id="1093900.A0A507B204"/>
<feature type="compositionally biased region" description="Low complexity" evidence="1">
    <location>
        <begin position="874"/>
        <end position="888"/>
    </location>
</feature>
<protein>
    <recommendedName>
        <fullName evidence="2">Protein kinase domain-containing protein</fullName>
    </recommendedName>
</protein>
<gene>
    <name evidence="3" type="ORF">E0L32_000911</name>
</gene>
<feature type="region of interest" description="Disordered" evidence="1">
    <location>
        <begin position="737"/>
        <end position="776"/>
    </location>
</feature>
<dbReference type="OrthoDB" id="4062651at2759"/>
<feature type="compositionally biased region" description="Basic and acidic residues" evidence="1">
    <location>
        <begin position="66"/>
        <end position="96"/>
    </location>
</feature>
<name>A0A507B204_9PEZI</name>
<dbReference type="GeneID" id="41968358"/>
<evidence type="ECO:0000256" key="1">
    <source>
        <dbReference type="SAM" id="MobiDB-lite"/>
    </source>
</evidence>
<dbReference type="InParanoid" id="A0A507B204"/>
<dbReference type="InterPro" id="IPR011009">
    <property type="entry name" value="Kinase-like_dom_sf"/>
</dbReference>
<evidence type="ECO:0000313" key="4">
    <source>
        <dbReference type="Proteomes" id="UP000319257"/>
    </source>
</evidence>
<accession>A0A507B204</accession>
<dbReference type="EMBL" id="SKBQ01000003">
    <property type="protein sequence ID" value="TPX12734.1"/>
    <property type="molecule type" value="Genomic_DNA"/>
</dbReference>
<dbReference type="AlphaFoldDB" id="A0A507B204"/>
<dbReference type="InterPro" id="IPR000719">
    <property type="entry name" value="Prot_kinase_dom"/>
</dbReference>
<dbReference type="SMART" id="SM00220">
    <property type="entry name" value="S_TKc"/>
    <property type="match status" value="1"/>
</dbReference>
<evidence type="ECO:0000313" key="3">
    <source>
        <dbReference type="EMBL" id="TPX12734.1"/>
    </source>
</evidence>
<dbReference type="CDD" id="cd00180">
    <property type="entry name" value="PKc"/>
    <property type="match status" value="1"/>
</dbReference>
<comment type="caution">
    <text evidence="3">The sequence shown here is derived from an EMBL/GenBank/DDBJ whole genome shotgun (WGS) entry which is preliminary data.</text>
</comment>
<evidence type="ECO:0000259" key="2">
    <source>
        <dbReference type="PROSITE" id="PS50011"/>
    </source>
</evidence>
<feature type="compositionally biased region" description="Polar residues" evidence="1">
    <location>
        <begin position="17"/>
        <end position="35"/>
    </location>
</feature>
<feature type="compositionally biased region" description="Polar residues" evidence="1">
    <location>
        <begin position="829"/>
        <end position="846"/>
    </location>
</feature>
<dbReference type="Gene3D" id="1.10.510.10">
    <property type="entry name" value="Transferase(Phosphotransferase) domain 1"/>
    <property type="match status" value="1"/>
</dbReference>
<dbReference type="PROSITE" id="PS50011">
    <property type="entry name" value="PROTEIN_KINASE_DOM"/>
    <property type="match status" value="1"/>
</dbReference>